<dbReference type="PROSITE" id="PS51146">
    <property type="entry name" value="KAIC"/>
    <property type="match status" value="1"/>
</dbReference>
<dbReference type="KEGG" id="gah:GAH_00962"/>
<evidence type="ECO:0000313" key="4">
    <source>
        <dbReference type="EMBL" id="AKG91712.1"/>
    </source>
</evidence>
<sequence>MERVSTGILNLDSQLGGGFPAGSVILILEDPGAGAEVFSYHFIHEGIKRGEKSLYISTNDTSDEVKESMKLYLNLTDEDLEKVKFIDFMGARVGTLGLRESITLSGDPYNRVITECSKDYKRVVLNNLWYFAEDYDRKAVIGMLESMAVSARKNSSVILVLFTKGMFESTFETAVKQVVDGVIELSIREAETEIQRRMKIIKLKRTLVPKAVFRYDITDRGIRMESVTRVL</sequence>
<name>A0A0F7IGF8_9EURY</name>
<evidence type="ECO:0000313" key="5">
    <source>
        <dbReference type="Proteomes" id="UP000034723"/>
    </source>
</evidence>
<dbReference type="Proteomes" id="UP000034723">
    <property type="component" value="Chromosome"/>
</dbReference>
<organism evidence="4 5">
    <name type="scientific">Geoglobus ahangari</name>
    <dbReference type="NCBI Taxonomy" id="113653"/>
    <lineage>
        <taxon>Archaea</taxon>
        <taxon>Methanobacteriati</taxon>
        <taxon>Methanobacteriota</taxon>
        <taxon>Archaeoglobi</taxon>
        <taxon>Archaeoglobales</taxon>
        <taxon>Archaeoglobaceae</taxon>
        <taxon>Geoglobus</taxon>
    </lineage>
</organism>
<keyword evidence="5" id="KW-1185">Reference proteome</keyword>
<dbReference type="HOGENOM" id="CLU_023669_3_1_2"/>
<accession>A0A0F7IGF8</accession>
<gene>
    <name evidence="4" type="ORF">GAH_00962</name>
</gene>
<dbReference type="InterPro" id="IPR010624">
    <property type="entry name" value="KaiC_dom"/>
</dbReference>
<dbReference type="STRING" id="113653.GAH_00962"/>
<dbReference type="SUPFAM" id="SSF52540">
    <property type="entry name" value="P-loop containing nucleoside triphosphate hydrolases"/>
    <property type="match status" value="1"/>
</dbReference>
<dbReference type="InParanoid" id="A0A0F7IGF8"/>
<protein>
    <submittedName>
        <fullName evidence="4">RecA-superfamily ATPases implicated in signal transduction</fullName>
    </submittedName>
</protein>
<evidence type="ECO:0000256" key="1">
    <source>
        <dbReference type="ARBA" id="ARBA00022741"/>
    </source>
</evidence>
<dbReference type="GO" id="GO:0005524">
    <property type="term" value="F:ATP binding"/>
    <property type="evidence" value="ECO:0007669"/>
    <property type="project" value="UniProtKB-KW"/>
</dbReference>
<dbReference type="PANTHER" id="PTHR43637">
    <property type="entry name" value="UPF0273 PROTEIN TM_0370"/>
    <property type="match status" value="1"/>
</dbReference>
<feature type="domain" description="KaiC" evidence="3">
    <location>
        <begin position="2"/>
        <end position="231"/>
    </location>
</feature>
<evidence type="ECO:0000259" key="3">
    <source>
        <dbReference type="PROSITE" id="PS51146"/>
    </source>
</evidence>
<dbReference type="EMBL" id="CP011267">
    <property type="protein sequence ID" value="AKG91712.1"/>
    <property type="molecule type" value="Genomic_DNA"/>
</dbReference>
<keyword evidence="2" id="KW-0067">ATP-binding</keyword>
<dbReference type="PANTHER" id="PTHR43637:SF2">
    <property type="entry name" value="PROTEIN GVPD 1"/>
    <property type="match status" value="1"/>
</dbReference>
<keyword evidence="1" id="KW-0547">Nucleotide-binding</keyword>
<dbReference type="InterPro" id="IPR014774">
    <property type="entry name" value="KaiC-like_dom"/>
</dbReference>
<proteinExistence type="predicted"/>
<dbReference type="AlphaFoldDB" id="A0A0F7IGF8"/>
<dbReference type="InterPro" id="IPR027417">
    <property type="entry name" value="P-loop_NTPase"/>
</dbReference>
<dbReference type="Pfam" id="PF06745">
    <property type="entry name" value="ATPase"/>
    <property type="match status" value="1"/>
</dbReference>
<dbReference type="GeneID" id="24803539"/>
<reference evidence="4 5" key="1">
    <citation type="submission" date="2015-04" db="EMBL/GenBank/DDBJ databases">
        <title>The complete genome sequence of the hyperthermophilic, obligate iron-reducing archaeon Geoglobus ahangari strain 234T.</title>
        <authorList>
            <person name="Manzella M.P."/>
            <person name="Holmes D.E."/>
            <person name="Rocheleau J.M."/>
            <person name="Chung A."/>
            <person name="Reguera G."/>
            <person name="Kashefi K."/>
        </authorList>
    </citation>
    <scope>NUCLEOTIDE SEQUENCE [LARGE SCALE GENOMIC DNA]</scope>
    <source>
        <strain evidence="4 5">234</strain>
    </source>
</reference>
<dbReference type="OrthoDB" id="49590at2157"/>
<dbReference type="Gene3D" id="3.40.50.300">
    <property type="entry name" value="P-loop containing nucleotide triphosphate hydrolases"/>
    <property type="match status" value="1"/>
</dbReference>
<dbReference type="RefSeq" id="WP_048094999.1">
    <property type="nucleotide sequence ID" value="NZ_CP011267.1"/>
</dbReference>
<evidence type="ECO:0000256" key="2">
    <source>
        <dbReference type="ARBA" id="ARBA00022840"/>
    </source>
</evidence>